<dbReference type="SFLD" id="SFLDG01135">
    <property type="entry name" value="C1.5.6:_HAD__Beta-PGM__Phospha"/>
    <property type="match status" value="1"/>
</dbReference>
<dbReference type="SFLD" id="SFLDG01129">
    <property type="entry name" value="C1.5:_HAD__Beta-PGM__Phosphata"/>
    <property type="match status" value="1"/>
</dbReference>
<name>A0ABP6HM47_9ACTN</name>
<dbReference type="Proteomes" id="UP001500893">
    <property type="component" value="Unassembled WGS sequence"/>
</dbReference>
<dbReference type="SFLD" id="SFLDS00003">
    <property type="entry name" value="Haloacid_Dehalogenase"/>
    <property type="match status" value="1"/>
</dbReference>
<dbReference type="InterPro" id="IPR023198">
    <property type="entry name" value="PGP-like_dom2"/>
</dbReference>
<comment type="caution">
    <text evidence="2">The sequence shown here is derived from an EMBL/GenBank/DDBJ whole genome shotgun (WGS) entry which is preliminary data.</text>
</comment>
<dbReference type="SUPFAM" id="SSF56784">
    <property type="entry name" value="HAD-like"/>
    <property type="match status" value="1"/>
</dbReference>
<keyword evidence="3" id="KW-1185">Reference proteome</keyword>
<protein>
    <submittedName>
        <fullName evidence="2">HAD family phosphatase</fullName>
    </submittedName>
</protein>
<dbReference type="Gene3D" id="3.40.50.1000">
    <property type="entry name" value="HAD superfamily/HAD-like"/>
    <property type="match status" value="1"/>
</dbReference>
<organism evidence="2 3">
    <name type="scientific">Streptomyces rameus</name>
    <dbReference type="NCBI Taxonomy" id="68261"/>
    <lineage>
        <taxon>Bacteria</taxon>
        <taxon>Bacillati</taxon>
        <taxon>Actinomycetota</taxon>
        <taxon>Actinomycetes</taxon>
        <taxon>Kitasatosporales</taxon>
        <taxon>Streptomycetaceae</taxon>
        <taxon>Streptomyces</taxon>
    </lineage>
</organism>
<dbReference type="InterPro" id="IPR006439">
    <property type="entry name" value="HAD-SF_hydro_IA"/>
</dbReference>
<proteinExistence type="predicted"/>
<accession>A0ABP6HM47</accession>
<dbReference type="PANTHER" id="PTHR43481:SF4">
    <property type="entry name" value="GLYCEROL-1-PHOSPHATE PHOSPHOHYDROLASE 1-RELATED"/>
    <property type="match status" value="1"/>
</dbReference>
<dbReference type="PANTHER" id="PTHR43481">
    <property type="entry name" value="FRUCTOSE-1-PHOSPHATE PHOSPHATASE"/>
    <property type="match status" value="1"/>
</dbReference>
<evidence type="ECO:0000256" key="1">
    <source>
        <dbReference type="SAM" id="MobiDB-lite"/>
    </source>
</evidence>
<dbReference type="NCBIfam" id="TIGR01509">
    <property type="entry name" value="HAD-SF-IA-v3"/>
    <property type="match status" value="1"/>
</dbReference>
<evidence type="ECO:0000313" key="2">
    <source>
        <dbReference type="EMBL" id="GAA2776642.1"/>
    </source>
</evidence>
<dbReference type="EMBL" id="BAAAVM010000125">
    <property type="protein sequence ID" value="GAA2776642.1"/>
    <property type="molecule type" value="Genomic_DNA"/>
</dbReference>
<feature type="region of interest" description="Disordered" evidence="1">
    <location>
        <begin position="218"/>
        <end position="237"/>
    </location>
</feature>
<dbReference type="InterPro" id="IPR023214">
    <property type="entry name" value="HAD_sf"/>
</dbReference>
<dbReference type="Gene3D" id="1.10.150.240">
    <property type="entry name" value="Putative phosphatase, domain 2"/>
    <property type="match status" value="1"/>
</dbReference>
<gene>
    <name evidence="2" type="ORF">GCM10010521_64180</name>
</gene>
<evidence type="ECO:0000313" key="3">
    <source>
        <dbReference type="Proteomes" id="UP001500893"/>
    </source>
</evidence>
<sequence>MSDHGDAGTPVTARAALFDLDGTLIDSEPRSRALWRRLFALHHIDCGEDMLAGFSGRRSREVIEEHLARFGRHATADQVREELIALNGEPDLPPVRLVPGADRFLERLRRNGVALAVVTSGGRSYAKDHLTRCGIVGHFSTVVSAEDVTHGKPDPEGYLLACRRLGVAPGEAVVFEDSTAGLRAGRRAGARCFAVGQAARTPALCRLADHAVEDLAQAPVVGPAEPSRRRSGTGAAG</sequence>
<dbReference type="RefSeq" id="WP_345058639.1">
    <property type="nucleotide sequence ID" value="NZ_BAAAVM010000125.1"/>
</dbReference>
<dbReference type="InterPro" id="IPR051806">
    <property type="entry name" value="HAD-like_SPP"/>
</dbReference>
<reference evidence="3" key="1">
    <citation type="journal article" date="2019" name="Int. J. Syst. Evol. Microbiol.">
        <title>The Global Catalogue of Microorganisms (GCM) 10K type strain sequencing project: providing services to taxonomists for standard genome sequencing and annotation.</title>
        <authorList>
            <consortium name="The Broad Institute Genomics Platform"/>
            <consortium name="The Broad Institute Genome Sequencing Center for Infectious Disease"/>
            <person name="Wu L."/>
            <person name="Ma J."/>
        </authorList>
    </citation>
    <scope>NUCLEOTIDE SEQUENCE [LARGE SCALE GENOMIC DNA]</scope>
    <source>
        <strain evidence="3">JCM 11574</strain>
    </source>
</reference>
<dbReference type="Pfam" id="PF13419">
    <property type="entry name" value="HAD_2"/>
    <property type="match status" value="1"/>
</dbReference>
<dbReference type="PRINTS" id="PR00413">
    <property type="entry name" value="HADHALOGNASE"/>
</dbReference>
<dbReference type="InterPro" id="IPR036412">
    <property type="entry name" value="HAD-like_sf"/>
</dbReference>
<dbReference type="InterPro" id="IPR041492">
    <property type="entry name" value="HAD_2"/>
</dbReference>